<dbReference type="AlphaFoldDB" id="V4GNK4"/>
<sequence length="102" mass="11327">MTAVPSRSADGLFSVSRRVPCAMTRQFTDDDRGKDVLTAEGDRIGTVRDVDGDRATVDRDDDAALPEKLREMLGWDDHASNELHGDHVEEGTADDLRLKSNW</sequence>
<dbReference type="Proteomes" id="UP000017840">
    <property type="component" value="Unassembled WGS sequence"/>
</dbReference>
<dbReference type="SUPFAM" id="SSF50346">
    <property type="entry name" value="PRC-barrel domain"/>
    <property type="match status" value="1"/>
</dbReference>
<dbReference type="STRING" id="1324957.K933_15667"/>
<evidence type="ECO:0000313" key="2">
    <source>
        <dbReference type="EMBL" id="ESP86971.1"/>
    </source>
</evidence>
<comment type="caution">
    <text evidence="2">The sequence shown here is derived from an EMBL/GenBank/DDBJ whole genome shotgun (WGS) entry which is preliminary data.</text>
</comment>
<reference evidence="2 3" key="1">
    <citation type="journal article" date="2013" name="Genome Announc.">
        <title>Draft Genome Sequence of 'Candidatus Halobonum tyrrellensis' Strain G22, Isolated from the Hypersaline Waters of Lake Tyrrell, Australia.</title>
        <authorList>
            <person name="Ugalde J.A."/>
            <person name="Narasingarao P."/>
            <person name="Kuo S."/>
            <person name="Podell S."/>
            <person name="Allen E.E."/>
        </authorList>
    </citation>
    <scope>NUCLEOTIDE SEQUENCE [LARGE SCALE GENOMIC DNA]</scope>
    <source>
        <strain evidence="2 3">G22</strain>
    </source>
</reference>
<keyword evidence="3" id="KW-1185">Reference proteome</keyword>
<organism evidence="2 3">
    <name type="scientific">Candidatus Halobonum tyrrellensis G22</name>
    <dbReference type="NCBI Taxonomy" id="1324957"/>
    <lineage>
        <taxon>Archaea</taxon>
        <taxon>Methanobacteriati</taxon>
        <taxon>Methanobacteriota</taxon>
        <taxon>Stenosarchaea group</taxon>
        <taxon>Halobacteria</taxon>
        <taxon>Halobacteriales</taxon>
        <taxon>Haloferacaceae</taxon>
        <taxon>Candidatus Halobonum</taxon>
    </lineage>
</organism>
<evidence type="ECO:0000313" key="3">
    <source>
        <dbReference type="Proteomes" id="UP000017840"/>
    </source>
</evidence>
<name>V4GNK4_9EURY</name>
<feature type="region of interest" description="Disordered" evidence="1">
    <location>
        <begin position="78"/>
        <end position="102"/>
    </location>
</feature>
<accession>V4GNK4</accession>
<dbReference type="InterPro" id="IPR011033">
    <property type="entry name" value="PRC_barrel-like_sf"/>
</dbReference>
<protein>
    <recommendedName>
        <fullName evidence="4">PRC-barrel domain-containing protein</fullName>
    </recommendedName>
</protein>
<proteinExistence type="predicted"/>
<evidence type="ECO:0000256" key="1">
    <source>
        <dbReference type="SAM" id="MobiDB-lite"/>
    </source>
</evidence>
<dbReference type="EMBL" id="ASGZ01000064">
    <property type="protein sequence ID" value="ESP86971.1"/>
    <property type="molecule type" value="Genomic_DNA"/>
</dbReference>
<gene>
    <name evidence="2" type="ORF">K933_15667</name>
</gene>
<evidence type="ECO:0008006" key="4">
    <source>
        <dbReference type="Google" id="ProtNLM"/>
    </source>
</evidence>